<dbReference type="Pfam" id="PF12833">
    <property type="entry name" value="HTH_18"/>
    <property type="match status" value="1"/>
</dbReference>
<dbReference type="PROSITE" id="PS01124">
    <property type="entry name" value="HTH_ARAC_FAMILY_2"/>
    <property type="match status" value="1"/>
</dbReference>
<dbReference type="PANTHER" id="PTHR47893:SF1">
    <property type="entry name" value="REGULATORY PROTEIN PCHR"/>
    <property type="match status" value="1"/>
</dbReference>
<dbReference type="EMBL" id="CP016359">
    <property type="protein sequence ID" value="APU66759.1"/>
    <property type="molecule type" value="Genomic_DNA"/>
</dbReference>
<evidence type="ECO:0000256" key="3">
    <source>
        <dbReference type="ARBA" id="ARBA00023163"/>
    </source>
</evidence>
<dbReference type="SMART" id="SM00342">
    <property type="entry name" value="HTH_ARAC"/>
    <property type="match status" value="1"/>
</dbReference>
<dbReference type="AlphaFoldDB" id="A0A1L7HZK0"/>
<dbReference type="PRINTS" id="PR00032">
    <property type="entry name" value="HTHARAC"/>
</dbReference>
<keyword evidence="2" id="KW-0238">DNA-binding</keyword>
<dbReference type="InterPro" id="IPR053142">
    <property type="entry name" value="PchR_regulatory_protein"/>
</dbReference>
<reference evidence="4 5" key="1">
    <citation type="submission" date="2016-07" db="EMBL/GenBank/DDBJ databases">
        <title>Multi-omics approach to identify versatile polysaccharide utilization systems of a marine flavobacterium Gramella flava.</title>
        <authorList>
            <person name="Tang K."/>
        </authorList>
    </citation>
    <scope>NUCLEOTIDE SEQUENCE [LARGE SCALE GENOMIC DNA]</scope>
    <source>
        <strain evidence="4 5">JLT2011</strain>
    </source>
</reference>
<dbReference type="STRING" id="1229726.GRFL_0035"/>
<accession>A0A1L7HZK0</accession>
<dbReference type="Proteomes" id="UP000186230">
    <property type="component" value="Chromosome"/>
</dbReference>
<dbReference type="OrthoDB" id="2666928at2"/>
<organism evidence="4 5">
    <name type="scientific">Christiangramia flava JLT2011</name>
    <dbReference type="NCBI Taxonomy" id="1229726"/>
    <lineage>
        <taxon>Bacteria</taxon>
        <taxon>Pseudomonadati</taxon>
        <taxon>Bacteroidota</taxon>
        <taxon>Flavobacteriia</taxon>
        <taxon>Flavobacteriales</taxon>
        <taxon>Flavobacteriaceae</taxon>
        <taxon>Christiangramia</taxon>
    </lineage>
</organism>
<dbReference type="SUPFAM" id="SSF46689">
    <property type="entry name" value="Homeodomain-like"/>
    <property type="match status" value="2"/>
</dbReference>
<dbReference type="Gene3D" id="1.10.10.60">
    <property type="entry name" value="Homeodomain-like"/>
    <property type="match status" value="2"/>
</dbReference>
<evidence type="ECO:0000313" key="5">
    <source>
        <dbReference type="Proteomes" id="UP000186230"/>
    </source>
</evidence>
<sequence length="349" mass="40347">MQHYYLELKEVDDFIPALAEHFGIGYKNELGEYALHVPKDLGKGKLNCINFPNGIGLYWFDCTFLRDTKIQIFHPNVTPLRLIYCVNGELSSHFNNQAETFSIKGHEHLIAAPRADEVHSLIFNANTKVDICYLEIDRKKFKHYLSFDIEELEPIYYKIFSDIQATNQVCDKGSYGFRTFDVIKQIKNCEEIKFPRINFMGAKSLEILSYMLTRFSKNQDQEQYKYLKRKDLKAIENAVEYIGNNLSTVGTVDEIAKEVNLNVNKLQEGFQAIYGQTVNSYIRDVRLTKALNLLSTGEKNVSEVVYELGLSSRSYFSKIFKKKYGISPSRIISNQANYVEHIENKTDKV</sequence>
<dbReference type="GO" id="GO:0003700">
    <property type="term" value="F:DNA-binding transcription factor activity"/>
    <property type="evidence" value="ECO:0007669"/>
    <property type="project" value="InterPro"/>
</dbReference>
<dbReference type="GO" id="GO:0043565">
    <property type="term" value="F:sequence-specific DNA binding"/>
    <property type="evidence" value="ECO:0007669"/>
    <property type="project" value="InterPro"/>
</dbReference>
<dbReference type="RefSeq" id="WP_083642428.1">
    <property type="nucleotide sequence ID" value="NZ_AMRU01000010.1"/>
</dbReference>
<evidence type="ECO:0000313" key="4">
    <source>
        <dbReference type="EMBL" id="APU66759.1"/>
    </source>
</evidence>
<keyword evidence="5" id="KW-1185">Reference proteome</keyword>
<proteinExistence type="predicted"/>
<evidence type="ECO:0000256" key="1">
    <source>
        <dbReference type="ARBA" id="ARBA00023015"/>
    </source>
</evidence>
<keyword evidence="3" id="KW-0804">Transcription</keyword>
<gene>
    <name evidence="4" type="ORF">GRFL_0035</name>
</gene>
<dbReference type="InterPro" id="IPR020449">
    <property type="entry name" value="Tscrpt_reg_AraC-type_HTH"/>
</dbReference>
<dbReference type="InterPro" id="IPR018060">
    <property type="entry name" value="HTH_AraC"/>
</dbReference>
<evidence type="ECO:0000256" key="2">
    <source>
        <dbReference type="ARBA" id="ARBA00023125"/>
    </source>
</evidence>
<keyword evidence="1" id="KW-0805">Transcription regulation</keyword>
<name>A0A1L7HZK0_9FLAO</name>
<dbReference type="PANTHER" id="PTHR47893">
    <property type="entry name" value="REGULATORY PROTEIN PCHR"/>
    <property type="match status" value="1"/>
</dbReference>
<dbReference type="KEGG" id="gfl:GRFL_0035"/>
<dbReference type="InterPro" id="IPR009057">
    <property type="entry name" value="Homeodomain-like_sf"/>
</dbReference>
<protein>
    <submittedName>
        <fullName evidence="4">Transcriptional regulator, AraC family</fullName>
    </submittedName>
</protein>